<evidence type="ECO:0000256" key="2">
    <source>
        <dbReference type="ARBA" id="ARBA00023043"/>
    </source>
</evidence>
<dbReference type="PROSITE" id="PS50297">
    <property type="entry name" value="ANK_REP_REGION"/>
    <property type="match status" value="3"/>
</dbReference>
<feature type="compositionally biased region" description="Polar residues" evidence="4">
    <location>
        <begin position="671"/>
        <end position="682"/>
    </location>
</feature>
<dbReference type="InterPro" id="IPR036770">
    <property type="entry name" value="Ankyrin_rpt-contain_sf"/>
</dbReference>
<dbReference type="EMBL" id="CP119078">
    <property type="protein sequence ID" value="WED44148.1"/>
    <property type="molecule type" value="Genomic_DNA"/>
</dbReference>
<dbReference type="SUPFAM" id="SSF48403">
    <property type="entry name" value="Ankyrin repeat"/>
    <property type="match status" value="1"/>
</dbReference>
<keyword evidence="2 3" id="KW-0040">ANK repeat</keyword>
<feature type="repeat" description="ANK" evidence="3">
    <location>
        <begin position="479"/>
        <end position="502"/>
    </location>
</feature>
<evidence type="ECO:0000313" key="6">
    <source>
        <dbReference type="Proteomes" id="UP001222087"/>
    </source>
</evidence>
<protein>
    <submittedName>
        <fullName evidence="5">Ankyrin repeat domain-containing protein</fullName>
    </submittedName>
</protein>
<dbReference type="PANTHER" id="PTHR24126">
    <property type="entry name" value="ANKYRIN REPEAT, PH AND SEC7 DOMAIN CONTAINING PROTEIN SECG-RELATED"/>
    <property type="match status" value="1"/>
</dbReference>
<evidence type="ECO:0000313" key="5">
    <source>
        <dbReference type="EMBL" id="WED44148.1"/>
    </source>
</evidence>
<dbReference type="PROSITE" id="PS50088">
    <property type="entry name" value="ANK_REPEAT"/>
    <property type="match status" value="3"/>
</dbReference>
<accession>A0ABY8AU04</accession>
<feature type="repeat" description="ANK" evidence="3">
    <location>
        <begin position="417"/>
        <end position="449"/>
    </location>
</feature>
<dbReference type="RefSeq" id="WP_275089965.1">
    <property type="nucleotide sequence ID" value="NZ_CP119078.1"/>
</dbReference>
<feature type="repeat" description="ANK" evidence="3">
    <location>
        <begin position="451"/>
        <end position="479"/>
    </location>
</feature>
<dbReference type="InterPro" id="IPR002110">
    <property type="entry name" value="Ankyrin_rpt"/>
</dbReference>
<evidence type="ECO:0000256" key="4">
    <source>
        <dbReference type="SAM" id="MobiDB-lite"/>
    </source>
</evidence>
<reference evidence="5 6" key="1">
    <citation type="submission" date="2023-02" db="EMBL/GenBank/DDBJ databases">
        <title>Genome Sequence of L. cardiaca H63T.</title>
        <authorList>
            <person name="Lopez A.E."/>
            <person name="Cianciotto N.P."/>
        </authorList>
    </citation>
    <scope>NUCLEOTIDE SEQUENCE [LARGE SCALE GENOMIC DNA]</scope>
    <source>
        <strain evidence="5 6">H63</strain>
    </source>
</reference>
<evidence type="ECO:0000256" key="3">
    <source>
        <dbReference type="PROSITE-ProRule" id="PRU00023"/>
    </source>
</evidence>
<evidence type="ECO:0000256" key="1">
    <source>
        <dbReference type="ARBA" id="ARBA00022737"/>
    </source>
</evidence>
<keyword evidence="1" id="KW-0677">Repeat</keyword>
<dbReference type="Pfam" id="PF12796">
    <property type="entry name" value="Ank_2"/>
    <property type="match status" value="2"/>
</dbReference>
<dbReference type="Proteomes" id="UP001222087">
    <property type="component" value="Chromosome"/>
</dbReference>
<feature type="region of interest" description="Disordered" evidence="4">
    <location>
        <begin position="663"/>
        <end position="702"/>
    </location>
</feature>
<dbReference type="Gene3D" id="1.25.40.20">
    <property type="entry name" value="Ankyrin repeat-containing domain"/>
    <property type="match status" value="2"/>
</dbReference>
<organism evidence="5 6">
    <name type="scientific">Legionella cardiaca</name>
    <dbReference type="NCBI Taxonomy" id="1071983"/>
    <lineage>
        <taxon>Bacteria</taxon>
        <taxon>Pseudomonadati</taxon>
        <taxon>Pseudomonadota</taxon>
        <taxon>Gammaproteobacteria</taxon>
        <taxon>Legionellales</taxon>
        <taxon>Legionellaceae</taxon>
        <taxon>Legionella</taxon>
    </lineage>
</organism>
<gene>
    <name evidence="5" type="ORF">PXX05_05005</name>
</gene>
<name>A0ABY8AU04_9GAMM</name>
<proteinExistence type="predicted"/>
<keyword evidence="6" id="KW-1185">Reference proteome</keyword>
<dbReference type="SMART" id="SM00248">
    <property type="entry name" value="ANK"/>
    <property type="match status" value="8"/>
</dbReference>
<sequence>MHHYQLMRIAHTLGYKDISEKGMCHGFSSMWAQAACSQSYQDEKHSELDSFLERLAFLEKFANAPEKLKEKVDEVRAYVQGQRNQYNSKNLTSEQRILLEIPAFFEGVSAYQYPDRFPQLFGKKLQQPKVEEVSAHFQSQRLEESGGLVQAFHTSDQYSVQSLAAHLDEISQQLSQSPNPSNTSVMLAANSHAVSVQIVGKNQFKLMDTNHMDEYGRIFNSTELAKKLNNSSYWNEAPWHSFLTGKKPLVLKTSIFTNGNNPINLEGLKKTAPINKLTPDADGRTVMHHAAVYNDVTNLRRLDFDSLDVNQKDAKGSGPFDLACFHGAGDTVDFFLNDPKASAKLDVRGSHSLVMAAANGHFDIIDKLSQHPRFGSDARASGNSLFTIFAFNQSDAAVSYFHKLVELGENINASDSLGCTALYHVCRAGNEKMAALFLENGADINEGTPPPLMAAIQSGNANLVNMLLEKGANCAPLNNATNPLHIACLQGNREIVEKLLKKPDIDCNFRTTGGETPLITACRAGHTLLIPLLLPRTELSIADISANSPLLQEIDKCKPDVQFAFLSKALETYINTRDTEKDYHNKLNVGFSKDEKKEAAQALLDELNGGPKVNLRDYPALKDGRLFNLYDLYDRIAAKRQVFSPSTILNNLGGRSKLVTSDEVAKEPSRIENNNAPPSTLSPIIDNTYKKPTPFETTLTKK</sequence>